<sequence length="773" mass="81591">MADVSTNIKASDDDAAKAGLSPWEDDLPEEPKPEAVAPQVVGSLEPEPDGAADSAKPVPFNIPANIDEKVGTKVPAEKYIDKSSTEDRQSQPMTADQKSPTDNRQSSTATDNRGSQAPIENHQTQPIPDDHQPPTATDNRPPEGGLQAKEQSISDQAPVLEPTSVTKPTTPSSGTISDAKAGVSELVDQKPKTADRNQNTGGSASRGAMPSQVAPPQPMVSSSVPPTTNIDSIKLAPDPFANVDLTSSTGNPEPPPMTATDNRPQSPSGGQPTADATSTPTTSPKKKISFPKLKIPMAVSYIGAALLLLVALTYLTELGILSIGLEKVYGLFQIETLWGGLPKNPERALGMSVVKMQENLEFKASGTVTMTVNKTIKSDITTPLVSMLQVPLALMDSNAAEGIKARLAATDSYYDDYYDDVTVDDGGTDSASSSSSSSPSTSSASSDSSTAQSQDVGSGYQTSEPTIKELKTEFNLTSGADSAQADITINKIVGSDSTISLVSSDSNLYVKSADIKFDEKSEANKWLKYSLGDMTELNPVGDVMNIKTDSGFTIIGKREKNEKISGTRCYKYLLSEIELGDALGEIGITSDMVQSMNGSVWIGVRDHLIRKISLTIIPSVSSSVSRIDLEMGFSEYGTANSITVPSLTNVVDLTGSSPSVTAAAGTTETLAGDDKRKSDLASIKSALDAYKTKVGSFPVSASLDKLNSAGSIVKAALVPNYIDSLPTDPKDSSGWYYAYKSDGKTFSLSARLEDTTDPSATKSGDVYLYYLSN</sequence>
<feature type="transmembrane region" description="Helical" evidence="2">
    <location>
        <begin position="295"/>
        <end position="315"/>
    </location>
</feature>
<keyword evidence="2" id="KW-0812">Transmembrane</keyword>
<dbReference type="InterPro" id="IPR045584">
    <property type="entry name" value="Pilin-like"/>
</dbReference>
<feature type="compositionally biased region" description="Polar residues" evidence="1">
    <location>
        <begin position="259"/>
        <end position="276"/>
    </location>
</feature>
<gene>
    <name evidence="4" type="ORF">A2215_03220</name>
</gene>
<feature type="compositionally biased region" description="Basic and acidic residues" evidence="1">
    <location>
        <begin position="66"/>
        <end position="89"/>
    </location>
</feature>
<evidence type="ECO:0000313" key="5">
    <source>
        <dbReference type="Proteomes" id="UP000178583"/>
    </source>
</evidence>
<name>A0A1F5EE72_9BACT</name>
<dbReference type="EMBL" id="MEZY01000009">
    <property type="protein sequence ID" value="OGD65600.1"/>
    <property type="molecule type" value="Genomic_DNA"/>
</dbReference>
<feature type="compositionally biased region" description="Low complexity" evidence="1">
    <location>
        <begin position="428"/>
        <end position="455"/>
    </location>
</feature>
<organism evidence="4 5">
    <name type="scientific">Candidatus Berkelbacteria bacterium RIFOXYA2_FULL_43_10</name>
    <dbReference type="NCBI Taxonomy" id="1797472"/>
    <lineage>
        <taxon>Bacteria</taxon>
        <taxon>Candidatus Berkelbacteria</taxon>
    </lineage>
</organism>
<dbReference type="SUPFAM" id="SSF54523">
    <property type="entry name" value="Pili subunits"/>
    <property type="match status" value="1"/>
</dbReference>
<dbReference type="Proteomes" id="UP000178583">
    <property type="component" value="Unassembled WGS sequence"/>
</dbReference>
<keyword evidence="2" id="KW-1133">Transmembrane helix</keyword>
<comment type="caution">
    <text evidence="4">The sequence shown here is derived from an EMBL/GenBank/DDBJ whole genome shotgun (WGS) entry which is preliminary data.</text>
</comment>
<dbReference type="STRING" id="1797472.A2215_03220"/>
<feature type="compositionally biased region" description="Low complexity" evidence="1">
    <location>
        <begin position="162"/>
        <end position="175"/>
    </location>
</feature>
<keyword evidence="2" id="KW-0472">Membrane</keyword>
<protein>
    <recommendedName>
        <fullName evidence="3">Type II secretion system protein GspG C-terminal domain-containing protein</fullName>
    </recommendedName>
</protein>
<feature type="domain" description="Type II secretion system protein GspG C-terminal" evidence="3">
    <location>
        <begin position="673"/>
        <end position="745"/>
    </location>
</feature>
<evidence type="ECO:0000256" key="1">
    <source>
        <dbReference type="SAM" id="MobiDB-lite"/>
    </source>
</evidence>
<feature type="region of interest" description="Disordered" evidence="1">
    <location>
        <begin position="1"/>
        <end position="287"/>
    </location>
</feature>
<feature type="compositionally biased region" description="Polar residues" evidence="1">
    <location>
        <begin position="90"/>
        <end position="115"/>
    </location>
</feature>
<dbReference type="AlphaFoldDB" id="A0A1F5EE72"/>
<reference evidence="4 5" key="1">
    <citation type="journal article" date="2016" name="Nat. Commun.">
        <title>Thousands of microbial genomes shed light on interconnected biogeochemical processes in an aquifer system.</title>
        <authorList>
            <person name="Anantharaman K."/>
            <person name="Brown C.T."/>
            <person name="Hug L.A."/>
            <person name="Sharon I."/>
            <person name="Castelle C.J."/>
            <person name="Probst A.J."/>
            <person name="Thomas B.C."/>
            <person name="Singh A."/>
            <person name="Wilkins M.J."/>
            <person name="Karaoz U."/>
            <person name="Brodie E.L."/>
            <person name="Williams K.H."/>
            <person name="Hubbard S.S."/>
            <person name="Banfield J.F."/>
        </authorList>
    </citation>
    <scope>NUCLEOTIDE SEQUENCE [LARGE SCALE GENOMIC DNA]</scope>
</reference>
<feature type="region of interest" description="Disordered" evidence="1">
    <location>
        <begin position="425"/>
        <end position="464"/>
    </location>
</feature>
<dbReference type="Gene3D" id="3.30.700.10">
    <property type="entry name" value="Glycoprotein, Type 4 Pilin"/>
    <property type="match status" value="1"/>
</dbReference>
<dbReference type="InterPro" id="IPR013545">
    <property type="entry name" value="T2SS_protein-GspG_C"/>
</dbReference>
<evidence type="ECO:0000256" key="2">
    <source>
        <dbReference type="SAM" id="Phobius"/>
    </source>
</evidence>
<evidence type="ECO:0000313" key="4">
    <source>
        <dbReference type="EMBL" id="OGD65600.1"/>
    </source>
</evidence>
<dbReference type="Pfam" id="PF08334">
    <property type="entry name" value="T2SSG"/>
    <property type="match status" value="1"/>
</dbReference>
<evidence type="ECO:0000259" key="3">
    <source>
        <dbReference type="Pfam" id="PF08334"/>
    </source>
</evidence>
<proteinExistence type="predicted"/>
<accession>A0A1F5EE72</accession>